<dbReference type="EMBL" id="CP009511">
    <property type="protein sequence ID" value="AKB61111.1"/>
    <property type="molecule type" value="Genomic_DNA"/>
</dbReference>
<evidence type="ECO:0000313" key="1">
    <source>
        <dbReference type="EMBL" id="AKB61111.1"/>
    </source>
</evidence>
<name>A0A0E3LS41_METMZ</name>
<dbReference type="HOGENOM" id="CLU_1976538_0_0_2"/>
<organism evidence="1 2">
    <name type="scientific">Methanosarcina mazei SarPi</name>
    <dbReference type="NCBI Taxonomy" id="1434115"/>
    <lineage>
        <taxon>Archaea</taxon>
        <taxon>Methanobacteriati</taxon>
        <taxon>Methanobacteriota</taxon>
        <taxon>Stenosarchaea group</taxon>
        <taxon>Methanomicrobia</taxon>
        <taxon>Methanosarcinales</taxon>
        <taxon>Methanosarcinaceae</taxon>
        <taxon>Methanosarcina</taxon>
    </lineage>
</organism>
<dbReference type="AlphaFoldDB" id="A0A0E3LS41"/>
<protein>
    <submittedName>
        <fullName evidence="1">Uncharacterized protein</fullName>
    </submittedName>
</protein>
<gene>
    <name evidence="1" type="ORF">MSMAP_1126</name>
</gene>
<reference evidence="1 2" key="1">
    <citation type="submission" date="2014-07" db="EMBL/GenBank/DDBJ databases">
        <title>Methanogenic archaea and the global carbon cycle.</title>
        <authorList>
            <person name="Henriksen J.R."/>
            <person name="Luke J."/>
            <person name="Reinhart S."/>
            <person name="Benedict M.N."/>
            <person name="Youngblut N.D."/>
            <person name="Metcalf M.E."/>
            <person name="Whitaker R.J."/>
            <person name="Metcalf W.W."/>
        </authorList>
    </citation>
    <scope>NUCLEOTIDE SEQUENCE [LARGE SCALE GENOMIC DNA]</scope>
    <source>
        <strain evidence="1 2">SarPi</strain>
    </source>
</reference>
<evidence type="ECO:0000313" key="2">
    <source>
        <dbReference type="Proteomes" id="UP000033116"/>
    </source>
</evidence>
<dbReference type="PATRIC" id="fig|1434115.4.peg.1420"/>
<accession>A0A0E3LS41</accession>
<dbReference type="Proteomes" id="UP000033116">
    <property type="component" value="Chromosome"/>
</dbReference>
<sequence>MEMDAVDKLVFHVIEKVSEDECDLDKATESVISFSHENLLSPETLLKLSFIFGNDKMFREEYVVSRASASLFSGKMREEAHMVAGKTASLLGLMESAAREFKEILEENPGNIEALCGYGSMLAGAG</sequence>
<proteinExistence type="predicted"/>